<name>A0ABP8IP19_9GAMM</name>
<comment type="caution">
    <text evidence="2">The sequence shown here is derived from an EMBL/GenBank/DDBJ whole genome shotgun (WGS) entry which is preliminary data.</text>
</comment>
<protein>
    <recommendedName>
        <fullName evidence="4">ABC transporter substrate-binding protein</fullName>
    </recommendedName>
</protein>
<reference evidence="3" key="1">
    <citation type="journal article" date="2019" name="Int. J. Syst. Evol. Microbiol.">
        <title>The Global Catalogue of Microorganisms (GCM) 10K type strain sequencing project: providing services to taxonomists for standard genome sequencing and annotation.</title>
        <authorList>
            <consortium name="The Broad Institute Genomics Platform"/>
            <consortium name="The Broad Institute Genome Sequencing Center for Infectious Disease"/>
            <person name="Wu L."/>
            <person name="Ma J."/>
        </authorList>
    </citation>
    <scope>NUCLEOTIDE SEQUENCE [LARGE SCALE GENOMIC DNA]</scope>
    <source>
        <strain evidence="3">JCM 17728</strain>
    </source>
</reference>
<dbReference type="EMBL" id="BAABFV010000002">
    <property type="protein sequence ID" value="GAA4364246.1"/>
    <property type="molecule type" value="Genomic_DNA"/>
</dbReference>
<dbReference type="PANTHER" id="PTHR35271:SF1">
    <property type="entry name" value="ABC TRANSPORTER, SUBSTRATE-BINDING LIPOPROTEIN"/>
    <property type="match status" value="1"/>
</dbReference>
<organism evidence="2 3">
    <name type="scientific">Kangiella marina</name>
    <dbReference type="NCBI Taxonomy" id="1079178"/>
    <lineage>
        <taxon>Bacteria</taxon>
        <taxon>Pseudomonadati</taxon>
        <taxon>Pseudomonadota</taxon>
        <taxon>Gammaproteobacteria</taxon>
        <taxon>Kangiellales</taxon>
        <taxon>Kangiellaceae</taxon>
        <taxon>Kangiella</taxon>
    </lineage>
</organism>
<evidence type="ECO:0000313" key="2">
    <source>
        <dbReference type="EMBL" id="GAA4364246.1"/>
    </source>
</evidence>
<evidence type="ECO:0000256" key="1">
    <source>
        <dbReference type="SAM" id="SignalP"/>
    </source>
</evidence>
<sequence length="335" mass="38087">MNQLQKHCLSNAVLSLFLLIALTLPMISQAEHEDDPVTIKVNVLSAFSTPQERELLYSFRQKLAEKYNMKVVEQLIFWERQNNWEEYLEKNQPDVLIVIGNRSYQKIQTMNLATPVLAVMLDKTMLSALQKSPRDNVYAITHTQPTERFVQLAKSLNVYHAQIGSFISPQTKHNIQTFEKLAEFYDLSYNPVIVEPKLNGRDALRQLTQCCSVIILESDDVFRPGKIRKSIMVNAYRERIIIVAHSESVLKEGAMLTLFTQPHDIGEQAADLFHSLAKGSVATPYQYPEKFAIGINRKIARLLGYNDLTVGGLMQKIETLDFIQSAMGNGNSQKP</sequence>
<keyword evidence="3" id="KW-1185">Reference proteome</keyword>
<dbReference type="Proteomes" id="UP001501011">
    <property type="component" value="Unassembled WGS sequence"/>
</dbReference>
<dbReference type="InterPro" id="IPR007487">
    <property type="entry name" value="ABC_transpt-TYRBP-like"/>
</dbReference>
<dbReference type="RefSeq" id="WP_345293105.1">
    <property type="nucleotide sequence ID" value="NZ_BAABFV010000002.1"/>
</dbReference>
<dbReference type="PANTHER" id="PTHR35271">
    <property type="entry name" value="ABC TRANSPORTER, SUBSTRATE-BINDING LIPOPROTEIN-RELATED"/>
    <property type="match status" value="1"/>
</dbReference>
<dbReference type="Pfam" id="PF04392">
    <property type="entry name" value="ABC_sub_bind"/>
    <property type="match status" value="1"/>
</dbReference>
<evidence type="ECO:0008006" key="4">
    <source>
        <dbReference type="Google" id="ProtNLM"/>
    </source>
</evidence>
<evidence type="ECO:0000313" key="3">
    <source>
        <dbReference type="Proteomes" id="UP001501011"/>
    </source>
</evidence>
<accession>A0ABP8IP19</accession>
<keyword evidence="1" id="KW-0732">Signal</keyword>
<dbReference type="Gene3D" id="3.40.50.2300">
    <property type="match status" value="2"/>
</dbReference>
<feature type="signal peptide" evidence="1">
    <location>
        <begin position="1"/>
        <end position="30"/>
    </location>
</feature>
<gene>
    <name evidence="2" type="ORF">GCM10023151_20270</name>
</gene>
<feature type="chain" id="PRO_5045870584" description="ABC transporter substrate-binding protein" evidence="1">
    <location>
        <begin position="31"/>
        <end position="335"/>
    </location>
</feature>
<proteinExistence type="predicted"/>